<proteinExistence type="predicted"/>
<name>A0AA39X2T3_9PEZI</name>
<sequence>MPPKRKAKEIDTSNPNPRPRGRLPQNKKPSSTVADDDDDGFEVVPKPPLPKRPRKVAPRAKQVGRNQDDGLGTGRGQKPTTVEQHLMDQSAKSKEFIQSFREKVAEGQEKAHLALGQFKRDLDKAHTGQQQELFAGANGAVSSTNLKDNPLYQQTQQIVHLSRSILKRHQIAEKESQRPGLVPPRAEWRHDEQKMVALLHYGKQYGEKLAESLLGPEKVVTENVAHEAGGKGSEEAGRMVAGLFEKTREAAGADTWGQVAHAQMKALAGVVRTLSTPGRK</sequence>
<evidence type="ECO:0000313" key="2">
    <source>
        <dbReference type="EMBL" id="KAK0626252.1"/>
    </source>
</evidence>
<keyword evidence="3" id="KW-1185">Reference proteome</keyword>
<comment type="caution">
    <text evidence="2">The sequence shown here is derived from an EMBL/GenBank/DDBJ whole genome shotgun (WGS) entry which is preliminary data.</text>
</comment>
<feature type="region of interest" description="Disordered" evidence="1">
    <location>
        <begin position="1"/>
        <end position="90"/>
    </location>
</feature>
<evidence type="ECO:0000313" key="3">
    <source>
        <dbReference type="Proteomes" id="UP001175000"/>
    </source>
</evidence>
<feature type="compositionally biased region" description="Basic residues" evidence="1">
    <location>
        <begin position="49"/>
        <end position="58"/>
    </location>
</feature>
<dbReference type="EMBL" id="JAULSU010000002">
    <property type="protein sequence ID" value="KAK0626252.1"/>
    <property type="molecule type" value="Genomic_DNA"/>
</dbReference>
<dbReference type="AlphaFoldDB" id="A0AA39X2T3"/>
<dbReference type="Proteomes" id="UP001175000">
    <property type="component" value="Unassembled WGS sequence"/>
</dbReference>
<reference evidence="2" key="1">
    <citation type="submission" date="2023-06" db="EMBL/GenBank/DDBJ databases">
        <title>Genome-scale phylogeny and comparative genomics of the fungal order Sordariales.</title>
        <authorList>
            <consortium name="Lawrence Berkeley National Laboratory"/>
            <person name="Hensen N."/>
            <person name="Bonometti L."/>
            <person name="Westerberg I."/>
            <person name="Brannstrom I.O."/>
            <person name="Guillou S."/>
            <person name="Cros-Aarteil S."/>
            <person name="Calhoun S."/>
            <person name="Haridas S."/>
            <person name="Kuo A."/>
            <person name="Mondo S."/>
            <person name="Pangilinan J."/>
            <person name="Riley R."/>
            <person name="Labutti K."/>
            <person name="Andreopoulos B."/>
            <person name="Lipzen A."/>
            <person name="Chen C."/>
            <person name="Yanf M."/>
            <person name="Daum C."/>
            <person name="Ng V."/>
            <person name="Clum A."/>
            <person name="Steindorff A."/>
            <person name="Ohm R."/>
            <person name="Martin F."/>
            <person name="Silar P."/>
            <person name="Natvig D."/>
            <person name="Lalanne C."/>
            <person name="Gautier V."/>
            <person name="Ament-Velasquez S.L."/>
            <person name="Kruys A."/>
            <person name="Hutchinson M.I."/>
            <person name="Powell A.J."/>
            <person name="Barry K."/>
            <person name="Miller A.N."/>
            <person name="Grigoriev I.V."/>
            <person name="Debuchy R."/>
            <person name="Gladieux P."/>
            <person name="Thoren M.H."/>
            <person name="Johannesson H."/>
        </authorList>
    </citation>
    <scope>NUCLEOTIDE SEQUENCE</scope>
    <source>
        <strain evidence="2">CBS 606.72</strain>
    </source>
</reference>
<accession>A0AA39X2T3</accession>
<gene>
    <name evidence="2" type="ORF">B0T14DRAFT_97745</name>
</gene>
<protein>
    <submittedName>
        <fullName evidence="2">Uncharacterized protein</fullName>
    </submittedName>
</protein>
<organism evidence="2 3">
    <name type="scientific">Immersiella caudata</name>
    <dbReference type="NCBI Taxonomy" id="314043"/>
    <lineage>
        <taxon>Eukaryota</taxon>
        <taxon>Fungi</taxon>
        <taxon>Dikarya</taxon>
        <taxon>Ascomycota</taxon>
        <taxon>Pezizomycotina</taxon>
        <taxon>Sordariomycetes</taxon>
        <taxon>Sordariomycetidae</taxon>
        <taxon>Sordariales</taxon>
        <taxon>Lasiosphaeriaceae</taxon>
        <taxon>Immersiella</taxon>
    </lineage>
</organism>
<evidence type="ECO:0000256" key="1">
    <source>
        <dbReference type="SAM" id="MobiDB-lite"/>
    </source>
</evidence>